<dbReference type="UniPathway" id="UPA00261">
    <property type="reaction ID" value="UER00373"/>
</dbReference>
<dbReference type="Proteomes" id="UP000199695">
    <property type="component" value="Unassembled WGS sequence"/>
</dbReference>
<evidence type="ECO:0000256" key="2">
    <source>
        <dbReference type="ARBA" id="ARBA00012695"/>
    </source>
</evidence>
<dbReference type="InterPro" id="IPR008219">
    <property type="entry name" value="PRODH_bac_arc"/>
</dbReference>
<dbReference type="EMBL" id="FOCQ01000008">
    <property type="protein sequence ID" value="SEN28584.1"/>
    <property type="molecule type" value="Genomic_DNA"/>
</dbReference>
<keyword evidence="6" id="KW-0560">Oxidoreductase</keyword>
<feature type="binding site" evidence="10">
    <location>
        <position position="162"/>
    </location>
    <ligand>
        <name>FAD</name>
        <dbReference type="ChEBI" id="CHEBI:57692"/>
    </ligand>
</feature>
<comment type="catalytic activity">
    <reaction evidence="8">
        <text>L-proline + a quinone = (S)-1-pyrroline-5-carboxylate + a quinol + H(+)</text>
        <dbReference type="Rhea" id="RHEA:23784"/>
        <dbReference type="ChEBI" id="CHEBI:15378"/>
        <dbReference type="ChEBI" id="CHEBI:17388"/>
        <dbReference type="ChEBI" id="CHEBI:24646"/>
        <dbReference type="ChEBI" id="CHEBI:60039"/>
        <dbReference type="ChEBI" id="CHEBI:132124"/>
        <dbReference type="EC" id="1.5.5.2"/>
    </reaction>
</comment>
<evidence type="ECO:0000259" key="11">
    <source>
        <dbReference type="Pfam" id="PF01619"/>
    </source>
</evidence>
<evidence type="ECO:0000313" key="13">
    <source>
        <dbReference type="Proteomes" id="UP000199695"/>
    </source>
</evidence>
<evidence type="ECO:0000256" key="3">
    <source>
        <dbReference type="ARBA" id="ARBA00022630"/>
    </source>
</evidence>
<proteinExistence type="predicted"/>
<dbReference type="AlphaFoldDB" id="A0A1H8FAU9"/>
<dbReference type="SUPFAM" id="SSF51730">
    <property type="entry name" value="FAD-linked oxidoreductase"/>
    <property type="match status" value="1"/>
</dbReference>
<dbReference type="EC" id="1.5.5.2" evidence="2"/>
<keyword evidence="4 10" id="KW-0547">Nucleotide-binding</keyword>
<feature type="binding site" evidence="10">
    <location>
        <position position="133"/>
    </location>
    <ligand>
        <name>FAD</name>
        <dbReference type="ChEBI" id="CHEBI:57692"/>
    </ligand>
</feature>
<evidence type="ECO:0000256" key="8">
    <source>
        <dbReference type="ARBA" id="ARBA00048779"/>
    </source>
</evidence>
<comment type="cofactor">
    <cofactor evidence="10">
        <name>FAD</name>
        <dbReference type="ChEBI" id="CHEBI:57692"/>
    </cofactor>
    <text evidence="10">Binds 1 FAD per subunit.</text>
</comment>
<accession>A0A1H8FAU9</accession>
<feature type="domain" description="Proline dehydrogenase" evidence="11">
    <location>
        <begin position="44"/>
        <end position="299"/>
    </location>
</feature>
<dbReference type="Pfam" id="PF01619">
    <property type="entry name" value="Pro_dh"/>
    <property type="match status" value="1"/>
</dbReference>
<dbReference type="Gene3D" id="3.20.20.220">
    <property type="match status" value="1"/>
</dbReference>
<keyword evidence="7" id="KW-0642">Proline metabolism</keyword>
<keyword evidence="5 10" id="KW-0274">FAD</keyword>
<evidence type="ECO:0000256" key="9">
    <source>
        <dbReference type="PIRSR" id="PIRSR000196-1"/>
    </source>
</evidence>
<dbReference type="InterPro" id="IPR029041">
    <property type="entry name" value="FAD-linked_oxidoreductase-like"/>
</dbReference>
<evidence type="ECO:0000256" key="6">
    <source>
        <dbReference type="ARBA" id="ARBA00023002"/>
    </source>
</evidence>
<protein>
    <recommendedName>
        <fullName evidence="2">proline dehydrogenase</fullName>
        <ecNumber evidence="2">1.5.5.2</ecNumber>
    </recommendedName>
</protein>
<dbReference type="GO" id="GO:0004657">
    <property type="term" value="F:proline dehydrogenase activity"/>
    <property type="evidence" value="ECO:0007669"/>
    <property type="project" value="UniProtKB-EC"/>
</dbReference>
<name>A0A1H8FAU9_9BACL</name>
<keyword evidence="13" id="KW-1185">Reference proteome</keyword>
<evidence type="ECO:0000313" key="12">
    <source>
        <dbReference type="EMBL" id="SEN28584.1"/>
    </source>
</evidence>
<dbReference type="STRING" id="1173111.SAMN05444955_10891"/>
<reference evidence="12 13" key="1">
    <citation type="submission" date="2016-10" db="EMBL/GenBank/DDBJ databases">
        <authorList>
            <person name="de Groot N.N."/>
        </authorList>
    </citation>
    <scope>NUCLEOTIDE SEQUENCE [LARGE SCALE GENOMIC DNA]</scope>
    <source>
        <strain evidence="12 13">DSM 46701</strain>
    </source>
</reference>
<keyword evidence="3" id="KW-0285">Flavoprotein</keyword>
<feature type="binding site" evidence="9">
    <location>
        <position position="287"/>
    </location>
    <ligand>
        <name>substrate</name>
    </ligand>
</feature>
<dbReference type="PANTHER" id="PTHR13914:SF0">
    <property type="entry name" value="PROLINE DEHYDROGENASE 1, MITOCHONDRIAL"/>
    <property type="match status" value="1"/>
</dbReference>
<evidence type="ECO:0000256" key="10">
    <source>
        <dbReference type="PIRSR" id="PIRSR000196-2"/>
    </source>
</evidence>
<gene>
    <name evidence="12" type="ORF">SAMN05444955_10891</name>
</gene>
<feature type="binding site" evidence="9">
    <location>
        <position position="288"/>
    </location>
    <ligand>
        <name>substrate</name>
    </ligand>
</feature>
<comment type="pathway">
    <text evidence="1">Amino-acid degradation; L-proline degradation into L-glutamate; L-glutamate from L-proline: step 1/2.</text>
</comment>
<evidence type="ECO:0000256" key="1">
    <source>
        <dbReference type="ARBA" id="ARBA00004739"/>
    </source>
</evidence>
<sequence length="306" mass="35594">MEQLMRNTLLYLSKNRAANNAAKKWGLRFGASRFVAGETIQSAIDAVRQLNKQGIVATLDHLGEFVFSEEEAIESAEYCIRTLDAIHESGVQSNLSLKMTQLGLDISKELCMNNMRRILDRAKQYGNFVRIDMEDYAHNEITMEIFKELRREYGETVGLVLQAYLYKVESDLDDLNQFKPNLRLVKGAYKESPEVAFPNKEDVDRNFIKIIEKHLLYGNYAAIATHDEKIIEHVKKFVKEHNIPNSQFEFQMLYGIRVQLQQQLAKEGYTMRVYIPYGTDWYGYFMRRLAERPANVAFVLKSMFKK</sequence>
<dbReference type="PIRSF" id="PIRSF000196">
    <property type="entry name" value="Pro_dehydrog"/>
    <property type="match status" value="1"/>
</dbReference>
<feature type="binding site" evidence="10">
    <location>
        <position position="200"/>
    </location>
    <ligand>
        <name>FAD</name>
        <dbReference type="ChEBI" id="CHEBI:57692"/>
    </ligand>
</feature>
<evidence type="ECO:0000256" key="5">
    <source>
        <dbReference type="ARBA" id="ARBA00022827"/>
    </source>
</evidence>
<evidence type="ECO:0000256" key="4">
    <source>
        <dbReference type="ARBA" id="ARBA00022741"/>
    </source>
</evidence>
<dbReference type="PANTHER" id="PTHR13914">
    <property type="entry name" value="PROLINE OXIDASE"/>
    <property type="match status" value="1"/>
</dbReference>
<feature type="binding site" evidence="9">
    <location>
        <position position="98"/>
    </location>
    <ligand>
        <name>substrate</name>
    </ligand>
</feature>
<organism evidence="12 13">
    <name type="scientific">Lihuaxuella thermophila</name>
    <dbReference type="NCBI Taxonomy" id="1173111"/>
    <lineage>
        <taxon>Bacteria</taxon>
        <taxon>Bacillati</taxon>
        <taxon>Bacillota</taxon>
        <taxon>Bacilli</taxon>
        <taxon>Bacillales</taxon>
        <taxon>Thermoactinomycetaceae</taxon>
        <taxon>Lihuaxuella</taxon>
    </lineage>
</organism>
<feature type="binding site" evidence="10">
    <location>
        <begin position="225"/>
        <end position="226"/>
    </location>
    <ligand>
        <name>FAD</name>
        <dbReference type="ChEBI" id="CHEBI:57692"/>
    </ligand>
</feature>
<dbReference type="InterPro" id="IPR015659">
    <property type="entry name" value="Proline_oxidase"/>
</dbReference>
<feature type="binding site" evidence="10">
    <location>
        <begin position="186"/>
        <end position="188"/>
    </location>
    <ligand>
        <name>FAD</name>
        <dbReference type="ChEBI" id="CHEBI:57692"/>
    </ligand>
</feature>
<dbReference type="RefSeq" id="WP_089968998.1">
    <property type="nucleotide sequence ID" value="NZ_FOCQ01000008.1"/>
</dbReference>
<evidence type="ECO:0000256" key="7">
    <source>
        <dbReference type="ARBA" id="ARBA00023062"/>
    </source>
</evidence>
<dbReference type="OrthoDB" id="9773461at2"/>
<dbReference type="GO" id="GO:0010133">
    <property type="term" value="P:L-proline catabolic process to L-glutamate"/>
    <property type="evidence" value="ECO:0007669"/>
    <property type="project" value="UniProtKB-UniPathway"/>
</dbReference>
<dbReference type="GO" id="GO:0000166">
    <property type="term" value="F:nucleotide binding"/>
    <property type="evidence" value="ECO:0007669"/>
    <property type="project" value="UniProtKB-KW"/>
</dbReference>
<dbReference type="InterPro" id="IPR002872">
    <property type="entry name" value="Proline_DH_dom"/>
</dbReference>